<evidence type="ECO:0000256" key="5">
    <source>
        <dbReference type="ARBA" id="ARBA00022801"/>
    </source>
</evidence>
<gene>
    <name evidence="12" type="ORF">AC626_12510</name>
</gene>
<sequence length="623" mass="66487">MTAQRPVRVLSFLAAANFTLFSGGAAFAGVPSEPEKTWITIDTMAGQHYQLQNLLTGKHVSAQVSTIPGVSIAQLDEIEHGELSHFMHENYHRCGGFVAHASKADAEVYLSQLSLAHTSQPLQTYTIDNPAMVNAMIGEVSTTSLDSTVAELTAFHNRYYTQQSGVDAAQWIKQNWQSITQSRSDISVDFYNHSWSQSSVVVTINGAENASEIVVIGGHLDSINQSSPTAGRAPGADDNASGIAVLTEALKALVAADYKPQRTIQIMGFAAEEVGLRGSKAIAQDYKSQGKNVVGMVQFDMTGNNGSTQDITMITDYTNSGQNQFLSQLLDAYLPNLSYGYDQCGYGCSDHASWYQQGFAASMPFESRMSEINRKIHTSNDTSFDATHASKFAKLAVAYLAEMGKNAGSIPPPDPGKLQNGVPKTGIGGIAKSQHDFSLAVPAGSSNLTFKTSGGTGDADLYVKYGSKPTLQSYDCKSTTSSSNETCTIGNVREGTYYVMVEAWNEIQNVSLVGEYQQGGTTPTPINRTESNLSVAQGGWVNFSQSLGSGYQTLTVTLSGGVGDGDLYVKYGSAVGDNSYDCRPYKSGNAETCTFNAPGAGNWFIGIKGYQSASGMTLSISAQ</sequence>
<feature type="domain" description="Peptidase C-terminal archaeal/bacterial" evidence="10">
    <location>
        <begin position="436"/>
        <end position="502"/>
    </location>
</feature>
<keyword evidence="6 7" id="KW-0862">Zinc</keyword>
<dbReference type="OrthoDB" id="9789219at2"/>
<feature type="binding site" evidence="7">
    <location>
        <position position="238"/>
    </location>
    <ligand>
        <name>Zn(2+)</name>
        <dbReference type="ChEBI" id="CHEBI:29105"/>
        <label>1</label>
    </ligand>
</feature>
<evidence type="ECO:0000259" key="10">
    <source>
        <dbReference type="Pfam" id="PF04151"/>
    </source>
</evidence>
<feature type="binding site" evidence="7">
    <location>
        <position position="219"/>
    </location>
    <ligand>
        <name>Zn(2+)</name>
        <dbReference type="ChEBI" id="CHEBI:29105"/>
        <label>1</label>
    </ligand>
</feature>
<feature type="binding site" evidence="7">
    <location>
        <position position="273"/>
    </location>
    <ligand>
        <name>Zn(2+)</name>
        <dbReference type="ChEBI" id="CHEBI:29105"/>
        <label>2</label>
        <note>catalytic</note>
    </ligand>
</feature>
<proteinExistence type="predicted"/>
<keyword evidence="5" id="KW-0378">Hydrolase</keyword>
<keyword evidence="2" id="KW-0645">Protease</keyword>
<evidence type="ECO:0000256" key="1">
    <source>
        <dbReference type="ARBA" id="ARBA00022438"/>
    </source>
</evidence>
<dbReference type="InterPro" id="IPR007280">
    <property type="entry name" value="Peptidase_C_arc/bac"/>
</dbReference>
<name>A0A0L0ERX1_9GAMM</name>
<accession>A0A0L0ERX1</accession>
<dbReference type="AlphaFoldDB" id="A0A0L0ERX1"/>
<dbReference type="CDD" id="cd03879">
    <property type="entry name" value="M28_AAP"/>
    <property type="match status" value="1"/>
</dbReference>
<comment type="caution">
    <text evidence="12">The sequence shown here is derived from an EMBL/GenBank/DDBJ whole genome shotgun (WGS) entry which is preliminary data.</text>
</comment>
<dbReference type="GO" id="GO:0004177">
    <property type="term" value="F:aminopeptidase activity"/>
    <property type="evidence" value="ECO:0007669"/>
    <property type="project" value="UniProtKB-KW"/>
</dbReference>
<dbReference type="SUPFAM" id="SSF53187">
    <property type="entry name" value="Zn-dependent exopeptidases"/>
    <property type="match status" value="1"/>
</dbReference>
<dbReference type="Gene3D" id="3.40.630.10">
    <property type="entry name" value="Zn peptidases"/>
    <property type="match status" value="1"/>
</dbReference>
<feature type="domain" description="Peptidase C-terminal archaeal/bacterial" evidence="10">
    <location>
        <begin position="551"/>
        <end position="608"/>
    </location>
</feature>
<dbReference type="GO" id="GO:0008235">
    <property type="term" value="F:metalloexopeptidase activity"/>
    <property type="evidence" value="ECO:0007669"/>
    <property type="project" value="InterPro"/>
</dbReference>
<evidence type="ECO:0000256" key="8">
    <source>
        <dbReference type="PIRSR" id="PIRSR036685-2"/>
    </source>
</evidence>
<dbReference type="InterPro" id="IPR007484">
    <property type="entry name" value="Peptidase_M28"/>
</dbReference>
<dbReference type="GO" id="GO:0006508">
    <property type="term" value="P:proteolysis"/>
    <property type="evidence" value="ECO:0007669"/>
    <property type="project" value="UniProtKB-KW"/>
</dbReference>
<feature type="signal peptide" evidence="9">
    <location>
        <begin position="1"/>
        <end position="28"/>
    </location>
</feature>
<keyword evidence="8" id="KW-1015">Disulfide bond</keyword>
<keyword evidence="1 12" id="KW-0031">Aminopeptidase</keyword>
<dbReference type="Gene3D" id="2.60.120.380">
    <property type="match status" value="2"/>
</dbReference>
<protein>
    <submittedName>
        <fullName evidence="12">Aminopeptidase</fullName>
    </submittedName>
</protein>
<feature type="domain" description="Peptidase M28" evidence="11">
    <location>
        <begin position="200"/>
        <end position="390"/>
    </location>
</feature>
<evidence type="ECO:0000256" key="7">
    <source>
        <dbReference type="PIRSR" id="PIRSR036685-1"/>
    </source>
</evidence>
<dbReference type="Proteomes" id="UP000036850">
    <property type="component" value="Unassembled WGS sequence"/>
</dbReference>
<dbReference type="EMBL" id="LFZX01000089">
    <property type="protein sequence ID" value="KNC67164.1"/>
    <property type="molecule type" value="Genomic_DNA"/>
</dbReference>
<evidence type="ECO:0000256" key="4">
    <source>
        <dbReference type="ARBA" id="ARBA00022729"/>
    </source>
</evidence>
<keyword evidence="3 7" id="KW-0479">Metal-binding</keyword>
<dbReference type="PANTHER" id="PTHR12147">
    <property type="entry name" value="METALLOPEPTIDASE M28 FAMILY MEMBER"/>
    <property type="match status" value="1"/>
</dbReference>
<feature type="binding site" evidence="7">
    <location>
        <position position="377"/>
    </location>
    <ligand>
        <name>Zn(2+)</name>
        <dbReference type="ChEBI" id="CHEBI:29105"/>
        <label>2</label>
        <note>catalytic</note>
    </ligand>
</feature>
<feature type="disulfide bond" evidence="8">
    <location>
        <begin position="344"/>
        <end position="348"/>
    </location>
</feature>
<dbReference type="InterPro" id="IPR045175">
    <property type="entry name" value="M28_fam"/>
</dbReference>
<keyword evidence="4 9" id="KW-0732">Signal</keyword>
<evidence type="ECO:0000313" key="12">
    <source>
        <dbReference type="EMBL" id="KNC67164.1"/>
    </source>
</evidence>
<feature type="chain" id="PRO_5005538301" evidence="9">
    <location>
        <begin position="29"/>
        <end position="623"/>
    </location>
</feature>
<evidence type="ECO:0000313" key="13">
    <source>
        <dbReference type="Proteomes" id="UP000036850"/>
    </source>
</evidence>
<evidence type="ECO:0000259" key="11">
    <source>
        <dbReference type="Pfam" id="PF04389"/>
    </source>
</evidence>
<dbReference type="PANTHER" id="PTHR12147:SF56">
    <property type="entry name" value="AMINOPEPTIDASE YDR415C-RELATED"/>
    <property type="match status" value="1"/>
</dbReference>
<evidence type="ECO:0000256" key="6">
    <source>
        <dbReference type="ARBA" id="ARBA00022833"/>
    </source>
</evidence>
<evidence type="ECO:0000256" key="9">
    <source>
        <dbReference type="SAM" id="SignalP"/>
    </source>
</evidence>
<comment type="cofactor">
    <cofactor evidence="7">
        <name>Zn(2+)</name>
        <dbReference type="ChEBI" id="CHEBI:29105"/>
    </cofactor>
    <text evidence="7">Binds 2 Zn(2+) ions per subunit.</text>
</comment>
<dbReference type="PATRIC" id="fig|43658.6.peg.6139"/>
<feature type="binding site" evidence="7">
    <location>
        <position position="300"/>
    </location>
    <ligand>
        <name>Zn(2+)</name>
        <dbReference type="ChEBI" id="CHEBI:29105"/>
        <label>1</label>
    </ligand>
</feature>
<evidence type="ECO:0000256" key="3">
    <source>
        <dbReference type="ARBA" id="ARBA00022723"/>
    </source>
</evidence>
<dbReference type="GO" id="GO:0046872">
    <property type="term" value="F:metal ion binding"/>
    <property type="evidence" value="ECO:0007669"/>
    <property type="project" value="UniProtKB-KW"/>
</dbReference>
<reference evidence="13" key="1">
    <citation type="submission" date="2015-07" db="EMBL/GenBank/DDBJ databases">
        <title>Draft genome sequence of a Pseudoalteromonas rubra strain, OCN096, isolated from Kaneohe Bay, Oahu, Hawaii.</title>
        <authorList>
            <person name="Beurmann S."/>
            <person name="Ushijima B."/>
            <person name="Belcaid M."/>
            <person name="Callahan S.M."/>
            <person name="Aeby G.S."/>
        </authorList>
    </citation>
    <scope>NUCLEOTIDE SEQUENCE [LARGE SCALE GENOMIC DNA]</scope>
    <source>
        <strain evidence="13">OCN096</strain>
    </source>
</reference>
<dbReference type="InterPro" id="IPR012189">
    <property type="entry name" value="Pept_M28E_Ap1"/>
</dbReference>
<dbReference type="Pfam" id="PF04389">
    <property type="entry name" value="Peptidase_M28"/>
    <property type="match status" value="1"/>
</dbReference>
<dbReference type="PIRSF" id="PIRSF036685">
    <property type="entry name" value="BacLeuNPeptidase"/>
    <property type="match status" value="1"/>
</dbReference>
<organism evidence="12 13">
    <name type="scientific">Pseudoalteromonas rubra</name>
    <dbReference type="NCBI Taxonomy" id="43658"/>
    <lineage>
        <taxon>Bacteria</taxon>
        <taxon>Pseudomonadati</taxon>
        <taxon>Pseudomonadota</taxon>
        <taxon>Gammaproteobacteria</taxon>
        <taxon>Alteromonadales</taxon>
        <taxon>Pseudoalteromonadaceae</taxon>
        <taxon>Pseudoalteromonas</taxon>
    </lineage>
</organism>
<evidence type="ECO:0000256" key="2">
    <source>
        <dbReference type="ARBA" id="ARBA00022670"/>
    </source>
</evidence>
<dbReference type="Pfam" id="PF04151">
    <property type="entry name" value="PPC"/>
    <property type="match status" value="2"/>
</dbReference>